<proteinExistence type="predicted"/>
<accession>A0A8S5TU99</accession>
<sequence length="192" mass="21372">MDNNSNEKKYESVVKGKTEVSKNMDPANLLSKFVFDGVKTAGKSMISDVFIPKCKQTIYDTLVNGLNVLFWGPGGKRPSSGTGVGTRIQYASASGSKPLTQAQKVTPTVKRTVDPEDITFESRLDAQNVYDTMIDIIDQYDKVSLADFMELAGVSNDDFTFRKYGWTTLPPADIRRLGNGSYYIRFPKMQLI</sequence>
<organism evidence="1">
    <name type="scientific">Siphoviridae sp. ctWT735</name>
    <dbReference type="NCBI Taxonomy" id="2825538"/>
    <lineage>
        <taxon>Viruses</taxon>
        <taxon>Duplodnaviria</taxon>
        <taxon>Heunggongvirae</taxon>
        <taxon>Uroviricota</taxon>
        <taxon>Caudoviricetes</taxon>
    </lineage>
</organism>
<dbReference type="EMBL" id="BK015930">
    <property type="protein sequence ID" value="DAF85786.1"/>
    <property type="molecule type" value="Genomic_DNA"/>
</dbReference>
<reference evidence="1" key="1">
    <citation type="journal article" date="2021" name="Proc. Natl. Acad. Sci. U.S.A.">
        <title>A Catalog of Tens of Thousands of Viruses from Human Metagenomes Reveals Hidden Associations with Chronic Diseases.</title>
        <authorList>
            <person name="Tisza M.J."/>
            <person name="Buck C.B."/>
        </authorList>
    </citation>
    <scope>NUCLEOTIDE SEQUENCE</scope>
    <source>
        <strain evidence="1">CtWT735</strain>
    </source>
</reference>
<protein>
    <submittedName>
        <fullName evidence="1">Uncharacterized protein</fullName>
    </submittedName>
</protein>
<name>A0A8S5TU99_9CAUD</name>
<evidence type="ECO:0000313" key="1">
    <source>
        <dbReference type="EMBL" id="DAF85786.1"/>
    </source>
</evidence>